<organism evidence="2 3">
    <name type="scientific">Streptomyces abikoensis</name>
    <dbReference type="NCBI Taxonomy" id="97398"/>
    <lineage>
        <taxon>Bacteria</taxon>
        <taxon>Bacillati</taxon>
        <taxon>Actinomycetota</taxon>
        <taxon>Actinomycetes</taxon>
        <taxon>Kitasatosporales</taxon>
        <taxon>Streptomycetaceae</taxon>
        <taxon>Streptomyces</taxon>
    </lineage>
</organism>
<sequence length="135" mass="13560">MTAWDIRPAEVGGVLQRTATAAEGLSKAGESVQKTLPSAATAAGTISGMVCGPVPSGPVAAALAEFANKWSGDLQYIAKRTAASLNGASEATRHYVEGDLEMAATTQSDALKEPKIDMPGQGGGEGDGKGGGEKK</sequence>
<accession>A0ABW7SXS3</accession>
<evidence type="ECO:0000256" key="1">
    <source>
        <dbReference type="SAM" id="MobiDB-lite"/>
    </source>
</evidence>
<proteinExistence type="predicted"/>
<dbReference type="RefSeq" id="WP_397612335.1">
    <property type="nucleotide sequence ID" value="NZ_JBIRRB010000002.1"/>
</dbReference>
<evidence type="ECO:0000313" key="2">
    <source>
        <dbReference type="EMBL" id="MFI0910003.1"/>
    </source>
</evidence>
<comment type="caution">
    <text evidence="2">The sequence shown here is derived from an EMBL/GenBank/DDBJ whole genome shotgun (WGS) entry which is preliminary data.</text>
</comment>
<dbReference type="EMBL" id="JBIRRB010000002">
    <property type="protein sequence ID" value="MFI0910003.1"/>
    <property type="molecule type" value="Genomic_DNA"/>
</dbReference>
<keyword evidence="3" id="KW-1185">Reference proteome</keyword>
<feature type="compositionally biased region" description="Basic and acidic residues" evidence="1">
    <location>
        <begin position="126"/>
        <end position="135"/>
    </location>
</feature>
<gene>
    <name evidence="2" type="ORF">ACH4TF_06025</name>
</gene>
<feature type="region of interest" description="Disordered" evidence="1">
    <location>
        <begin position="105"/>
        <end position="135"/>
    </location>
</feature>
<evidence type="ECO:0000313" key="3">
    <source>
        <dbReference type="Proteomes" id="UP001611162"/>
    </source>
</evidence>
<name>A0ABW7SXS3_9ACTN</name>
<reference evidence="2 3" key="1">
    <citation type="submission" date="2024-10" db="EMBL/GenBank/DDBJ databases">
        <title>The Natural Products Discovery Center: Release of the First 8490 Sequenced Strains for Exploring Actinobacteria Biosynthetic Diversity.</title>
        <authorList>
            <person name="Kalkreuter E."/>
            <person name="Kautsar S.A."/>
            <person name="Yang D."/>
            <person name="Bader C.D."/>
            <person name="Teijaro C.N."/>
            <person name="Fluegel L."/>
            <person name="Davis C.M."/>
            <person name="Simpson J.R."/>
            <person name="Lauterbach L."/>
            <person name="Steele A.D."/>
            <person name="Gui C."/>
            <person name="Meng S."/>
            <person name="Li G."/>
            <person name="Viehrig K."/>
            <person name="Ye F."/>
            <person name="Su P."/>
            <person name="Kiefer A.F."/>
            <person name="Nichols A."/>
            <person name="Cepeda A.J."/>
            <person name="Yan W."/>
            <person name="Fan B."/>
            <person name="Jiang Y."/>
            <person name="Adhikari A."/>
            <person name="Zheng C.-J."/>
            <person name="Schuster L."/>
            <person name="Cowan T.M."/>
            <person name="Smanski M.J."/>
            <person name="Chevrette M.G."/>
            <person name="De Carvalho L.P.S."/>
            <person name="Shen B."/>
        </authorList>
    </citation>
    <scope>NUCLEOTIDE SEQUENCE [LARGE SCALE GENOMIC DNA]</scope>
    <source>
        <strain evidence="2 3">NPDC020979</strain>
    </source>
</reference>
<protein>
    <submittedName>
        <fullName evidence="2">DUF6507 family protein</fullName>
    </submittedName>
</protein>
<dbReference type="Pfam" id="PF20117">
    <property type="entry name" value="DUF6507"/>
    <property type="match status" value="1"/>
</dbReference>
<dbReference type="InterPro" id="IPR045436">
    <property type="entry name" value="DUF6507"/>
</dbReference>
<dbReference type="Proteomes" id="UP001611162">
    <property type="component" value="Unassembled WGS sequence"/>
</dbReference>